<protein>
    <recommendedName>
        <fullName evidence="4">F-box domain-containing protein</fullName>
    </recommendedName>
</protein>
<dbReference type="Gene3D" id="3.80.10.10">
    <property type="entry name" value="Ribonuclease Inhibitor"/>
    <property type="match status" value="1"/>
</dbReference>
<dbReference type="AlphaFoldDB" id="A0AAD6TT29"/>
<dbReference type="InterPro" id="IPR032675">
    <property type="entry name" value="LRR_dom_sf"/>
</dbReference>
<organism evidence="2 3">
    <name type="scientific">Mycena belliarum</name>
    <dbReference type="NCBI Taxonomy" id="1033014"/>
    <lineage>
        <taxon>Eukaryota</taxon>
        <taxon>Fungi</taxon>
        <taxon>Dikarya</taxon>
        <taxon>Basidiomycota</taxon>
        <taxon>Agaricomycotina</taxon>
        <taxon>Agaricomycetes</taxon>
        <taxon>Agaricomycetidae</taxon>
        <taxon>Agaricales</taxon>
        <taxon>Marasmiineae</taxon>
        <taxon>Mycenaceae</taxon>
        <taxon>Mycena</taxon>
    </lineage>
</organism>
<keyword evidence="1" id="KW-0175">Coiled coil</keyword>
<dbReference type="SUPFAM" id="SSF52047">
    <property type="entry name" value="RNI-like"/>
    <property type="match status" value="1"/>
</dbReference>
<sequence length="529" mass="59652">MNSIFATKLKTNYVPSDAEVEEIHNALIEPLQQLALLDDRIARMQEAMDELIAERAWLKGEIEDHKALISPIRRVPQDVLETIFTACLPKAHNALINAREAPLLLGHICSYWQGVAHSMPTLWTSIYIPSASTGRPQAPAAVVPRFAEIVQEWFGRSGTGHLSLSMTLDGIQPALAQPLRSVFRRLRHLEVGIYSEAESVAAFLRGGNNEFPALESLNLHTREDAGPVFWSTVELLAVSSLRRVSLQLRGDPMTLPLLWGELTELNMQCFMSWPTNDGDWELWEGGMRAHDVVDILRRCQNLVKCRLDVTRVEAFQSRASATVPYLESLTIRECGDIPEVMESLSLPCLRHLSLDLSHGAACNEEHFLRAITPHTELLTSIDFTIRLFSHETLLAFLRLVPGLRKIRLRRGRGLFSEEDMPSLINDAILRELTPTAANPGLCPLLTEFEIHRCAFFSDDTLAQFIVARMNSEYPLIHVVVDFGRTVDRALGPELERWTAEGALSLRLDYVILDAWKYHSREGLSMLNVW</sequence>
<reference evidence="2" key="1">
    <citation type="submission" date="2023-03" db="EMBL/GenBank/DDBJ databases">
        <title>Massive genome expansion in bonnet fungi (Mycena s.s.) driven by repeated elements and novel gene families across ecological guilds.</title>
        <authorList>
            <consortium name="Lawrence Berkeley National Laboratory"/>
            <person name="Harder C.B."/>
            <person name="Miyauchi S."/>
            <person name="Viragh M."/>
            <person name="Kuo A."/>
            <person name="Thoen E."/>
            <person name="Andreopoulos B."/>
            <person name="Lu D."/>
            <person name="Skrede I."/>
            <person name="Drula E."/>
            <person name="Henrissat B."/>
            <person name="Morin E."/>
            <person name="Kohler A."/>
            <person name="Barry K."/>
            <person name="LaButti K."/>
            <person name="Morin E."/>
            <person name="Salamov A."/>
            <person name="Lipzen A."/>
            <person name="Mereny Z."/>
            <person name="Hegedus B."/>
            <person name="Baldrian P."/>
            <person name="Stursova M."/>
            <person name="Weitz H."/>
            <person name="Taylor A."/>
            <person name="Grigoriev I.V."/>
            <person name="Nagy L.G."/>
            <person name="Martin F."/>
            <person name="Kauserud H."/>
        </authorList>
    </citation>
    <scope>NUCLEOTIDE SEQUENCE</scope>
    <source>
        <strain evidence="2">CBHHK173m</strain>
    </source>
</reference>
<proteinExistence type="predicted"/>
<name>A0AAD6TT29_9AGAR</name>
<feature type="coiled-coil region" evidence="1">
    <location>
        <begin position="34"/>
        <end position="61"/>
    </location>
</feature>
<evidence type="ECO:0008006" key="4">
    <source>
        <dbReference type="Google" id="ProtNLM"/>
    </source>
</evidence>
<evidence type="ECO:0000256" key="1">
    <source>
        <dbReference type="SAM" id="Coils"/>
    </source>
</evidence>
<comment type="caution">
    <text evidence="2">The sequence shown here is derived from an EMBL/GenBank/DDBJ whole genome shotgun (WGS) entry which is preliminary data.</text>
</comment>
<accession>A0AAD6TT29</accession>
<dbReference type="EMBL" id="JARJCN010000065">
    <property type="protein sequence ID" value="KAJ7078581.1"/>
    <property type="molecule type" value="Genomic_DNA"/>
</dbReference>
<dbReference type="Proteomes" id="UP001222325">
    <property type="component" value="Unassembled WGS sequence"/>
</dbReference>
<gene>
    <name evidence="2" type="ORF">B0H15DRAFT_860190</name>
</gene>
<evidence type="ECO:0000313" key="3">
    <source>
        <dbReference type="Proteomes" id="UP001222325"/>
    </source>
</evidence>
<keyword evidence="3" id="KW-1185">Reference proteome</keyword>
<evidence type="ECO:0000313" key="2">
    <source>
        <dbReference type="EMBL" id="KAJ7078581.1"/>
    </source>
</evidence>